<feature type="transmembrane region" description="Helical" evidence="9">
    <location>
        <begin position="219"/>
        <end position="240"/>
    </location>
</feature>
<dbReference type="Pfam" id="PF10225">
    <property type="entry name" value="NEMP"/>
    <property type="match status" value="1"/>
</dbReference>
<name>A0A7J7KV17_9MAGN</name>
<evidence type="ECO:0000256" key="5">
    <source>
        <dbReference type="ARBA" id="ARBA00022989"/>
    </source>
</evidence>
<sequence>MASSSPLLFFLFLLSLLSSFQFSCLSEKTSFKDIDLGNPVLHISPLPLSGYSSTGGSKDNVLCERVRVAGVSRWQIKSYANSIRITLTPSVAIPEKFHSKITVCFHGNASLGLCQCAADEWKTIQNGQWICNKSPYVDKYVDVKLMDGVSGSLTVSIEEDFQQWRIYFLALGFVLLLLAPVVSNCVPFYYGSSMTMGVLVVVLIILFQGMKLIPTGRRSVFYITIYGSLLGIGSFILNYVTMLVNSILLEFGLSDDMHNPVYILVVVGIVISGAALGYWFVRKFVISENGSVEKGIAQFVKWAMRIVAMTCIYQSTPDFPLAVAALASCWGIYSLTTFFKWRWIKSTYPSNPSSGKLWLQKNKHTSATHKRTEFLSRSPKTASGRASSSATKLYDSSPSPSKGFILRTQNKSATPEYYSSYHKLLNRKRSKRQWNELTEECTKQAMAEWAASPEVSNWIIENAQRIQLLPEENSDSSGDESDASEEAVVENGSGHGILSWYKG</sequence>
<reference evidence="11 12" key="1">
    <citation type="journal article" date="2020" name="IScience">
        <title>Genome Sequencing of the Endangered Kingdonia uniflora (Circaeasteraceae, Ranunculales) Reveals Potential Mechanisms of Evolutionary Specialization.</title>
        <authorList>
            <person name="Sun Y."/>
            <person name="Deng T."/>
            <person name="Zhang A."/>
            <person name="Moore M.J."/>
            <person name="Landis J.B."/>
            <person name="Lin N."/>
            <person name="Zhang H."/>
            <person name="Zhang X."/>
            <person name="Huang J."/>
            <person name="Zhang X."/>
            <person name="Sun H."/>
            <person name="Wang H."/>
        </authorList>
    </citation>
    <scope>NUCLEOTIDE SEQUENCE [LARGE SCALE GENOMIC DNA]</scope>
    <source>
        <strain evidence="11">TB1705</strain>
        <tissue evidence="11">Leaf</tissue>
    </source>
</reference>
<dbReference type="Proteomes" id="UP000541444">
    <property type="component" value="Unassembled WGS sequence"/>
</dbReference>
<keyword evidence="4 10" id="KW-0732">Signal</keyword>
<evidence type="ECO:0000256" key="1">
    <source>
        <dbReference type="ARBA" id="ARBA00004575"/>
    </source>
</evidence>
<keyword evidence="7" id="KW-0539">Nucleus</keyword>
<feature type="signal peptide" evidence="10">
    <location>
        <begin position="1"/>
        <end position="19"/>
    </location>
</feature>
<evidence type="ECO:0000256" key="6">
    <source>
        <dbReference type="ARBA" id="ARBA00023136"/>
    </source>
</evidence>
<keyword evidence="3 9" id="KW-0812">Transmembrane</keyword>
<evidence type="ECO:0000313" key="11">
    <source>
        <dbReference type="EMBL" id="KAF6134219.1"/>
    </source>
</evidence>
<evidence type="ECO:0000256" key="4">
    <source>
        <dbReference type="ARBA" id="ARBA00022729"/>
    </source>
</evidence>
<dbReference type="InterPro" id="IPR019358">
    <property type="entry name" value="NEMP_fam"/>
</dbReference>
<keyword evidence="6 9" id="KW-0472">Membrane</keyword>
<evidence type="ECO:0000256" key="3">
    <source>
        <dbReference type="ARBA" id="ARBA00022692"/>
    </source>
</evidence>
<feature type="transmembrane region" description="Helical" evidence="9">
    <location>
        <begin position="319"/>
        <end position="339"/>
    </location>
</feature>
<feature type="chain" id="PRO_5029483700" evidence="10">
    <location>
        <begin position="20"/>
        <end position="503"/>
    </location>
</feature>
<comment type="similarity">
    <text evidence="2">Belongs to the NEMP family.</text>
</comment>
<comment type="subcellular location">
    <subcellularLocation>
        <location evidence="1">Nucleus inner membrane</location>
        <topology evidence="1">Multi-pass membrane protein</topology>
        <orientation evidence="1">Nucleoplasmic side</orientation>
    </subcellularLocation>
</comment>
<dbReference type="AlphaFoldDB" id="A0A7J7KV17"/>
<evidence type="ECO:0000256" key="9">
    <source>
        <dbReference type="SAM" id="Phobius"/>
    </source>
</evidence>
<evidence type="ECO:0000256" key="8">
    <source>
        <dbReference type="SAM" id="MobiDB-lite"/>
    </source>
</evidence>
<dbReference type="EMBL" id="JACGCM010002885">
    <property type="protein sequence ID" value="KAF6134219.1"/>
    <property type="molecule type" value="Genomic_DNA"/>
</dbReference>
<feature type="region of interest" description="Disordered" evidence="8">
    <location>
        <begin position="471"/>
        <end position="503"/>
    </location>
</feature>
<evidence type="ECO:0000256" key="2">
    <source>
        <dbReference type="ARBA" id="ARBA00005748"/>
    </source>
</evidence>
<comment type="caution">
    <text evidence="11">The sequence shown here is derived from an EMBL/GenBank/DDBJ whole genome shotgun (WGS) entry which is preliminary data.</text>
</comment>
<protein>
    <submittedName>
        <fullName evidence="11">Uncharacterized protein</fullName>
    </submittedName>
</protein>
<dbReference type="GO" id="GO:0005637">
    <property type="term" value="C:nuclear inner membrane"/>
    <property type="evidence" value="ECO:0007669"/>
    <property type="project" value="UniProtKB-SubCell"/>
</dbReference>
<feature type="compositionally biased region" description="Polar residues" evidence="8">
    <location>
        <begin position="378"/>
        <end position="400"/>
    </location>
</feature>
<feature type="transmembrane region" description="Helical" evidence="9">
    <location>
        <begin position="261"/>
        <end position="281"/>
    </location>
</feature>
<feature type="transmembrane region" description="Helical" evidence="9">
    <location>
        <begin position="188"/>
        <end position="207"/>
    </location>
</feature>
<evidence type="ECO:0000313" key="12">
    <source>
        <dbReference type="Proteomes" id="UP000541444"/>
    </source>
</evidence>
<dbReference type="PANTHER" id="PTHR31587">
    <property type="entry name" value="TRANSMEMBRANE PROTEIN (DUF2215)"/>
    <property type="match status" value="1"/>
</dbReference>
<keyword evidence="5 9" id="KW-1133">Transmembrane helix</keyword>
<proteinExistence type="inferred from homology"/>
<accession>A0A7J7KV17</accession>
<feature type="compositionally biased region" description="Acidic residues" evidence="8">
    <location>
        <begin position="472"/>
        <end position="488"/>
    </location>
</feature>
<evidence type="ECO:0000256" key="7">
    <source>
        <dbReference type="ARBA" id="ARBA00023242"/>
    </source>
</evidence>
<feature type="transmembrane region" description="Helical" evidence="9">
    <location>
        <begin position="164"/>
        <end position="181"/>
    </location>
</feature>
<organism evidence="11 12">
    <name type="scientific">Kingdonia uniflora</name>
    <dbReference type="NCBI Taxonomy" id="39325"/>
    <lineage>
        <taxon>Eukaryota</taxon>
        <taxon>Viridiplantae</taxon>
        <taxon>Streptophyta</taxon>
        <taxon>Embryophyta</taxon>
        <taxon>Tracheophyta</taxon>
        <taxon>Spermatophyta</taxon>
        <taxon>Magnoliopsida</taxon>
        <taxon>Ranunculales</taxon>
        <taxon>Circaeasteraceae</taxon>
        <taxon>Kingdonia</taxon>
    </lineage>
</organism>
<keyword evidence="12" id="KW-1185">Reference proteome</keyword>
<dbReference type="OrthoDB" id="772609at2759"/>
<feature type="region of interest" description="Disordered" evidence="8">
    <location>
        <begin position="368"/>
        <end position="406"/>
    </location>
</feature>
<gene>
    <name evidence="11" type="ORF">GIB67_010018</name>
</gene>
<evidence type="ECO:0000256" key="10">
    <source>
        <dbReference type="SAM" id="SignalP"/>
    </source>
</evidence>
<dbReference type="PANTHER" id="PTHR31587:SF3">
    <property type="entry name" value="EXPRESSED PROTEIN"/>
    <property type="match status" value="1"/>
</dbReference>